<comment type="similarity">
    <text evidence="1 11">Belongs to the RNA polymerase alpha chain family.</text>
</comment>
<gene>
    <name evidence="11" type="primary">rpoA</name>
    <name evidence="13" type="ORF">A3843_16600</name>
</gene>
<dbReference type="HAMAP" id="MF_00059">
    <property type="entry name" value="RNApol_bact_RpoA"/>
    <property type="match status" value="1"/>
</dbReference>
<dbReference type="InterPro" id="IPR011260">
    <property type="entry name" value="RNAP_asu_C"/>
</dbReference>
<dbReference type="SUPFAM" id="SSF55257">
    <property type="entry name" value="RBP11-like subunits of RNA polymerase"/>
    <property type="match status" value="1"/>
</dbReference>
<dbReference type="InterPro" id="IPR011262">
    <property type="entry name" value="DNA-dir_RNA_pol_insert"/>
</dbReference>
<dbReference type="EMBL" id="LVVZ01000032">
    <property type="protein sequence ID" value="OKL42793.1"/>
    <property type="molecule type" value="Genomic_DNA"/>
</dbReference>
<evidence type="ECO:0000256" key="7">
    <source>
        <dbReference type="ARBA" id="ARBA00023163"/>
    </source>
</evidence>
<dbReference type="GO" id="GO:0003677">
    <property type="term" value="F:DNA binding"/>
    <property type="evidence" value="ECO:0007669"/>
    <property type="project" value="UniProtKB-UniRule"/>
</dbReference>
<proteinExistence type="inferred from homology"/>
<organism evidence="13 14">
    <name type="scientific">Pseudovibrio exalbescens</name>
    <dbReference type="NCBI Taxonomy" id="197461"/>
    <lineage>
        <taxon>Bacteria</taxon>
        <taxon>Pseudomonadati</taxon>
        <taxon>Pseudomonadota</taxon>
        <taxon>Alphaproteobacteria</taxon>
        <taxon>Hyphomicrobiales</taxon>
        <taxon>Stappiaceae</taxon>
        <taxon>Pseudovibrio</taxon>
    </lineage>
</organism>
<dbReference type="Gene3D" id="1.10.150.20">
    <property type="entry name" value="5' to 3' exonuclease, C-terminal subdomain"/>
    <property type="match status" value="1"/>
</dbReference>
<comment type="caution">
    <text evidence="13">The sequence shown here is derived from an EMBL/GenBank/DDBJ whole genome shotgun (WGS) entry which is preliminary data.</text>
</comment>
<keyword evidence="5 11" id="KW-0808">Transferase</keyword>
<dbReference type="NCBIfam" id="TIGR02027">
    <property type="entry name" value="rpoA"/>
    <property type="match status" value="1"/>
</dbReference>
<dbReference type="Pfam" id="PF03118">
    <property type="entry name" value="RNA_pol_A_CTD"/>
    <property type="match status" value="1"/>
</dbReference>
<evidence type="ECO:0000313" key="13">
    <source>
        <dbReference type="EMBL" id="OKL42793.1"/>
    </source>
</evidence>
<dbReference type="NCBIfam" id="NF003519">
    <property type="entry name" value="PRK05182.2-5"/>
    <property type="match status" value="1"/>
</dbReference>
<evidence type="ECO:0000256" key="8">
    <source>
        <dbReference type="ARBA" id="ARBA00032524"/>
    </source>
</evidence>
<evidence type="ECO:0000256" key="6">
    <source>
        <dbReference type="ARBA" id="ARBA00022695"/>
    </source>
</evidence>
<dbReference type="FunFam" id="2.170.120.12:FF:000001">
    <property type="entry name" value="DNA-directed RNA polymerase subunit alpha"/>
    <property type="match status" value="1"/>
</dbReference>
<evidence type="ECO:0000256" key="1">
    <source>
        <dbReference type="ARBA" id="ARBA00007123"/>
    </source>
</evidence>
<evidence type="ECO:0000256" key="9">
    <source>
        <dbReference type="ARBA" id="ARBA00033070"/>
    </source>
</evidence>
<comment type="subunit">
    <text evidence="11">Homodimer. The RNAP catalytic core consists of 2 alpha, 1 beta, 1 beta' and 1 omega subunit. When a sigma factor is associated with the core the holoenzyme is formed, which can initiate transcription.</text>
</comment>
<dbReference type="Pfam" id="PF01193">
    <property type="entry name" value="RNA_pol_L"/>
    <property type="match status" value="1"/>
</dbReference>
<dbReference type="OrthoDB" id="9805706at2"/>
<keyword evidence="6 11" id="KW-0548">Nucleotidyltransferase</keyword>
<dbReference type="InterPro" id="IPR036603">
    <property type="entry name" value="RBP11-like"/>
</dbReference>
<dbReference type="InterPro" id="IPR036643">
    <property type="entry name" value="RNApol_insert_sf"/>
</dbReference>
<dbReference type="Pfam" id="PF01000">
    <property type="entry name" value="RNA_pol_A_bac"/>
    <property type="match status" value="1"/>
</dbReference>
<dbReference type="EC" id="2.7.7.6" evidence="2 11"/>
<dbReference type="SUPFAM" id="SSF47789">
    <property type="entry name" value="C-terminal domain of RNA polymerase alpha subunit"/>
    <property type="match status" value="1"/>
</dbReference>
<sequence length="340" mass="37710">MTIQKNWQELIKPTKLDVRPGDDPRFKASVVAEPLERGYGLTLGNALRRILLSSLQGAAVTAIQIDGVLHEFSSIPGVREDVTDIILNIKEIALRMDNEGPKRMVLRKQGPGAVYAGDIETVGDVEVLNPDLLLCNLDEGAEVRIEFTANTGKGYVAAAANRPEDAPIGLIPVDSLYSPVKKVSYKVENTREGQVLDYDKLTLTVETDGSVVPEDAIAYAARILQDQLSIFVNFEEPTREVQEETVAELAFNPALLKKVDELELSVRSANCLKNDNIVYIGDLIQKTEAEMLRTPNFGRKSLNEIKEVLAQMGLHLGMEVANWPPENIDELAKRYEDHQY</sequence>
<dbReference type="Proteomes" id="UP000185783">
    <property type="component" value="Unassembled WGS sequence"/>
</dbReference>
<evidence type="ECO:0000256" key="5">
    <source>
        <dbReference type="ARBA" id="ARBA00022679"/>
    </source>
</evidence>
<evidence type="ECO:0000256" key="2">
    <source>
        <dbReference type="ARBA" id="ARBA00012418"/>
    </source>
</evidence>
<dbReference type="GO" id="GO:0005737">
    <property type="term" value="C:cytoplasm"/>
    <property type="evidence" value="ECO:0007669"/>
    <property type="project" value="UniProtKB-ARBA"/>
</dbReference>
<evidence type="ECO:0000259" key="12">
    <source>
        <dbReference type="SMART" id="SM00662"/>
    </source>
</evidence>
<evidence type="ECO:0000313" key="14">
    <source>
        <dbReference type="Proteomes" id="UP000185783"/>
    </source>
</evidence>
<dbReference type="GO" id="GO:0000428">
    <property type="term" value="C:DNA-directed RNA polymerase complex"/>
    <property type="evidence" value="ECO:0007669"/>
    <property type="project" value="UniProtKB-KW"/>
</dbReference>
<dbReference type="GO" id="GO:0046983">
    <property type="term" value="F:protein dimerization activity"/>
    <property type="evidence" value="ECO:0007669"/>
    <property type="project" value="InterPro"/>
</dbReference>
<reference evidence="13 14" key="1">
    <citation type="submission" date="2016-03" db="EMBL/GenBank/DDBJ databases">
        <title>Genome sequence of Nesiotobacter sp. nov., a moderately halophilic alphaproteobacterium isolated from the Yellow Sea, China.</title>
        <authorList>
            <person name="Zhang G."/>
            <person name="Zhang R."/>
        </authorList>
    </citation>
    <scope>NUCLEOTIDE SEQUENCE [LARGE SCALE GENOMIC DNA]</scope>
    <source>
        <strain evidence="13 14">WB1-6</strain>
    </source>
</reference>
<evidence type="ECO:0000256" key="10">
    <source>
        <dbReference type="ARBA" id="ARBA00048552"/>
    </source>
</evidence>
<comment type="catalytic activity">
    <reaction evidence="10 11">
        <text>RNA(n) + a ribonucleoside 5'-triphosphate = RNA(n+1) + diphosphate</text>
        <dbReference type="Rhea" id="RHEA:21248"/>
        <dbReference type="Rhea" id="RHEA-COMP:14527"/>
        <dbReference type="Rhea" id="RHEA-COMP:17342"/>
        <dbReference type="ChEBI" id="CHEBI:33019"/>
        <dbReference type="ChEBI" id="CHEBI:61557"/>
        <dbReference type="ChEBI" id="CHEBI:140395"/>
        <dbReference type="EC" id="2.7.7.6"/>
    </reaction>
</comment>
<dbReference type="CDD" id="cd06928">
    <property type="entry name" value="RNAP_alpha_NTD"/>
    <property type="match status" value="1"/>
</dbReference>
<comment type="domain">
    <text evidence="11">The N-terminal domain is essential for RNAP assembly and basal transcription, whereas the C-terminal domain is involved in interaction with transcriptional regulators and with upstream promoter elements.</text>
</comment>
<dbReference type="RefSeq" id="WP_028481915.1">
    <property type="nucleotide sequence ID" value="NZ_LVVZ01000032.1"/>
</dbReference>
<keyword evidence="4 11" id="KW-0240">DNA-directed RNA polymerase</keyword>
<protein>
    <recommendedName>
        <fullName evidence="3 11">DNA-directed RNA polymerase subunit alpha</fullName>
        <shortName evidence="11">RNAP subunit alpha</shortName>
        <ecNumber evidence="2 11">2.7.7.6</ecNumber>
    </recommendedName>
    <alternativeName>
        <fullName evidence="9 11">RNA polymerase subunit alpha</fullName>
    </alternativeName>
    <alternativeName>
        <fullName evidence="8 11">Transcriptase subunit alpha</fullName>
    </alternativeName>
</protein>
<dbReference type="Gene3D" id="3.30.1360.10">
    <property type="entry name" value="RNA polymerase, RBP11-like subunit"/>
    <property type="match status" value="1"/>
</dbReference>
<feature type="region of interest" description="Alpha N-terminal domain (alpha-NTD)" evidence="11">
    <location>
        <begin position="1"/>
        <end position="235"/>
    </location>
</feature>
<dbReference type="SUPFAM" id="SSF56553">
    <property type="entry name" value="Insert subdomain of RNA polymerase alpha subunit"/>
    <property type="match status" value="1"/>
</dbReference>
<comment type="function">
    <text evidence="11">DNA-dependent RNA polymerase catalyzes the transcription of DNA into RNA using the four ribonucleoside triphosphates as substrates.</text>
</comment>
<evidence type="ECO:0000256" key="11">
    <source>
        <dbReference type="HAMAP-Rule" id="MF_00059"/>
    </source>
</evidence>
<dbReference type="STRING" id="197461.A3843_16600"/>
<evidence type="ECO:0000256" key="3">
    <source>
        <dbReference type="ARBA" id="ARBA00015972"/>
    </source>
</evidence>
<name>A0A1U7JDI0_9HYPH</name>
<dbReference type="FunFam" id="1.10.150.20:FF:000001">
    <property type="entry name" value="DNA-directed RNA polymerase subunit alpha"/>
    <property type="match status" value="1"/>
</dbReference>
<dbReference type="AlphaFoldDB" id="A0A1U7JDI0"/>
<feature type="region of interest" description="Alpha C-terminal domain (alpha-CTD)" evidence="11">
    <location>
        <begin position="251"/>
        <end position="340"/>
    </location>
</feature>
<keyword evidence="7 11" id="KW-0804">Transcription</keyword>
<dbReference type="InterPro" id="IPR011263">
    <property type="entry name" value="DNA-dir_RNA_pol_RpoA/D/Rpb3"/>
</dbReference>
<feature type="domain" description="DNA-directed RNA polymerase RpoA/D/Rpb3-type" evidence="12">
    <location>
        <begin position="27"/>
        <end position="234"/>
    </location>
</feature>
<dbReference type="GO" id="GO:0003899">
    <property type="term" value="F:DNA-directed RNA polymerase activity"/>
    <property type="evidence" value="ECO:0007669"/>
    <property type="project" value="UniProtKB-UniRule"/>
</dbReference>
<dbReference type="GO" id="GO:0006351">
    <property type="term" value="P:DNA-templated transcription"/>
    <property type="evidence" value="ECO:0007669"/>
    <property type="project" value="UniProtKB-UniRule"/>
</dbReference>
<dbReference type="Gene3D" id="2.170.120.12">
    <property type="entry name" value="DNA-directed RNA polymerase, insert domain"/>
    <property type="match status" value="1"/>
</dbReference>
<accession>A0A1U7JDI0</accession>
<evidence type="ECO:0000256" key="4">
    <source>
        <dbReference type="ARBA" id="ARBA00022478"/>
    </source>
</evidence>
<dbReference type="NCBIfam" id="NF003513">
    <property type="entry name" value="PRK05182.1-2"/>
    <property type="match status" value="1"/>
</dbReference>
<dbReference type="SMART" id="SM00662">
    <property type="entry name" value="RPOLD"/>
    <property type="match status" value="1"/>
</dbReference>
<keyword evidence="14" id="KW-1185">Reference proteome</keyword>
<dbReference type="InterPro" id="IPR011773">
    <property type="entry name" value="DNA-dir_RpoA"/>
</dbReference>